<protein>
    <submittedName>
        <fullName evidence="2">Uncharacterized protein</fullName>
    </submittedName>
</protein>
<comment type="caution">
    <text evidence="2">The sequence shown here is derived from an EMBL/GenBank/DDBJ whole genome shotgun (WGS) entry which is preliminary data.</text>
</comment>
<evidence type="ECO:0000313" key="2">
    <source>
        <dbReference type="EMBL" id="CAH3136999.1"/>
    </source>
</evidence>
<organism evidence="2 3">
    <name type="scientific">Porites lobata</name>
    <dbReference type="NCBI Taxonomy" id="104759"/>
    <lineage>
        <taxon>Eukaryota</taxon>
        <taxon>Metazoa</taxon>
        <taxon>Cnidaria</taxon>
        <taxon>Anthozoa</taxon>
        <taxon>Hexacorallia</taxon>
        <taxon>Scleractinia</taxon>
        <taxon>Fungiina</taxon>
        <taxon>Poritidae</taxon>
        <taxon>Porites</taxon>
    </lineage>
</organism>
<gene>
    <name evidence="2" type="ORF">PLOB_00038781</name>
</gene>
<keyword evidence="3" id="KW-1185">Reference proteome</keyword>
<evidence type="ECO:0000256" key="1">
    <source>
        <dbReference type="SAM" id="MobiDB-lite"/>
    </source>
</evidence>
<dbReference type="Proteomes" id="UP001159405">
    <property type="component" value="Unassembled WGS sequence"/>
</dbReference>
<proteinExistence type="predicted"/>
<reference evidence="2 3" key="1">
    <citation type="submission" date="2022-05" db="EMBL/GenBank/DDBJ databases">
        <authorList>
            <consortium name="Genoscope - CEA"/>
            <person name="William W."/>
        </authorList>
    </citation>
    <scope>NUCLEOTIDE SEQUENCE [LARGE SCALE GENOMIC DNA]</scope>
</reference>
<evidence type="ECO:0000313" key="3">
    <source>
        <dbReference type="Proteomes" id="UP001159405"/>
    </source>
</evidence>
<dbReference type="EMBL" id="CALNXK010000058">
    <property type="protein sequence ID" value="CAH3136999.1"/>
    <property type="molecule type" value="Genomic_DNA"/>
</dbReference>
<feature type="non-terminal residue" evidence="2">
    <location>
        <position position="1"/>
    </location>
</feature>
<accession>A0ABN8P853</accession>
<feature type="compositionally biased region" description="Basic and acidic residues" evidence="1">
    <location>
        <begin position="9"/>
        <end position="29"/>
    </location>
</feature>
<feature type="region of interest" description="Disordered" evidence="1">
    <location>
        <begin position="1"/>
        <end position="30"/>
    </location>
</feature>
<name>A0ABN8P853_9CNID</name>
<sequence>DDFDDDDDDTHKVTHENRDGDFDGHHGDDVDGWSVTDFAKADDNGEGNDVRELKQSRLQWLRTH</sequence>